<sequence>MEVPHYFVLFLSFIHICIITVTGKCPDKLPLEIDGRCYRLQTDIAQYSQAVDNCRNLAENSHIISYMYETPDKIAKEIKDFIVSKLEKAYFWIGFKMDDTAMKDLEDREWSFDFDDTKVVQKKYEVWADHPTESALTCAVMNGSRDFDVVAVDCGGPRLPVVCMKKNDPCKDDQKPYLKYGDNCLFVLSGALEYNKIAGACSPDTPTPVKDKKMKKYIVNAILNSFLGGAAFVGVTKMEGFYFFGSRLVPNNLWAEGEPNQDHDCAGLSLQMDGTVKLRTLSCNAYASSLCHIKGE</sequence>
<name>A0AAV4VTA7_9ARAC</name>
<dbReference type="Pfam" id="PF00059">
    <property type="entry name" value="Lectin_C"/>
    <property type="match status" value="1"/>
</dbReference>
<accession>A0AAV4VTA7</accession>
<dbReference type="Gene3D" id="3.10.100.10">
    <property type="entry name" value="Mannose-Binding Protein A, subunit A"/>
    <property type="match status" value="1"/>
</dbReference>
<dbReference type="SUPFAM" id="SSF56436">
    <property type="entry name" value="C-type lectin-like"/>
    <property type="match status" value="2"/>
</dbReference>
<dbReference type="CDD" id="cd00037">
    <property type="entry name" value="CLECT"/>
    <property type="match status" value="1"/>
</dbReference>
<evidence type="ECO:0000313" key="3">
    <source>
        <dbReference type="EMBL" id="GIY73615.1"/>
    </source>
</evidence>
<dbReference type="EMBL" id="BPLQ01013632">
    <property type="protein sequence ID" value="GIY73615.1"/>
    <property type="molecule type" value="Genomic_DNA"/>
</dbReference>
<dbReference type="InterPro" id="IPR016186">
    <property type="entry name" value="C-type_lectin-like/link_sf"/>
</dbReference>
<proteinExistence type="predicted"/>
<keyword evidence="1" id="KW-0732">Signal</keyword>
<organism evidence="3 4">
    <name type="scientific">Caerostris darwini</name>
    <dbReference type="NCBI Taxonomy" id="1538125"/>
    <lineage>
        <taxon>Eukaryota</taxon>
        <taxon>Metazoa</taxon>
        <taxon>Ecdysozoa</taxon>
        <taxon>Arthropoda</taxon>
        <taxon>Chelicerata</taxon>
        <taxon>Arachnida</taxon>
        <taxon>Araneae</taxon>
        <taxon>Araneomorphae</taxon>
        <taxon>Entelegynae</taxon>
        <taxon>Araneoidea</taxon>
        <taxon>Araneidae</taxon>
        <taxon>Caerostris</taxon>
    </lineage>
</organism>
<dbReference type="InterPro" id="IPR016187">
    <property type="entry name" value="CTDL_fold"/>
</dbReference>
<feature type="domain" description="C-type lectin" evidence="2">
    <location>
        <begin position="33"/>
        <end position="145"/>
    </location>
</feature>
<dbReference type="Proteomes" id="UP001054837">
    <property type="component" value="Unassembled WGS sequence"/>
</dbReference>
<evidence type="ECO:0000259" key="2">
    <source>
        <dbReference type="PROSITE" id="PS50041"/>
    </source>
</evidence>
<protein>
    <submittedName>
        <fullName evidence="3">C-type lectin domain-containing protein</fullName>
    </submittedName>
</protein>
<keyword evidence="4" id="KW-1185">Reference proteome</keyword>
<evidence type="ECO:0000256" key="1">
    <source>
        <dbReference type="SAM" id="SignalP"/>
    </source>
</evidence>
<evidence type="ECO:0000313" key="4">
    <source>
        <dbReference type="Proteomes" id="UP001054837"/>
    </source>
</evidence>
<dbReference type="PROSITE" id="PS50041">
    <property type="entry name" value="C_TYPE_LECTIN_2"/>
    <property type="match status" value="1"/>
</dbReference>
<reference evidence="3 4" key="1">
    <citation type="submission" date="2021-06" db="EMBL/GenBank/DDBJ databases">
        <title>Caerostris darwini draft genome.</title>
        <authorList>
            <person name="Kono N."/>
            <person name="Arakawa K."/>
        </authorList>
    </citation>
    <scope>NUCLEOTIDE SEQUENCE [LARGE SCALE GENOMIC DNA]</scope>
</reference>
<feature type="chain" id="PRO_5043427922" evidence="1">
    <location>
        <begin position="24"/>
        <end position="296"/>
    </location>
</feature>
<feature type="signal peptide" evidence="1">
    <location>
        <begin position="1"/>
        <end position="23"/>
    </location>
</feature>
<gene>
    <name evidence="3" type="primary">AVEN_165078_1</name>
    <name evidence="3" type="ORF">CDAR_429781</name>
</gene>
<dbReference type="InterPro" id="IPR001304">
    <property type="entry name" value="C-type_lectin-like"/>
</dbReference>
<dbReference type="AlphaFoldDB" id="A0AAV4VTA7"/>
<comment type="caution">
    <text evidence="3">The sequence shown here is derived from an EMBL/GenBank/DDBJ whole genome shotgun (WGS) entry which is preliminary data.</text>
</comment>